<evidence type="ECO:0000256" key="2">
    <source>
        <dbReference type="ARBA" id="ARBA00022475"/>
    </source>
</evidence>
<dbReference type="InterPro" id="IPR004268">
    <property type="entry name" value="MurJ"/>
</dbReference>
<feature type="transmembrane region" description="Helical" evidence="8">
    <location>
        <begin position="337"/>
        <end position="356"/>
    </location>
</feature>
<evidence type="ECO:0000256" key="5">
    <source>
        <dbReference type="ARBA" id="ARBA00022984"/>
    </source>
</evidence>
<dbReference type="GO" id="GO:0034204">
    <property type="term" value="P:lipid translocation"/>
    <property type="evidence" value="ECO:0007669"/>
    <property type="project" value="TreeGrafter"/>
</dbReference>
<feature type="transmembrane region" description="Helical" evidence="8">
    <location>
        <begin position="59"/>
        <end position="82"/>
    </location>
</feature>
<dbReference type="AlphaFoldDB" id="A0A021VQA0"/>
<keyword evidence="10" id="KW-1185">Reference proteome</keyword>
<dbReference type="GO" id="GO:0015648">
    <property type="term" value="F:lipid-linked peptidoglycan transporter activity"/>
    <property type="evidence" value="ECO:0007669"/>
    <property type="project" value="TreeGrafter"/>
</dbReference>
<keyword evidence="3 8" id="KW-0812">Transmembrane</keyword>
<evidence type="ECO:0000256" key="6">
    <source>
        <dbReference type="ARBA" id="ARBA00022989"/>
    </source>
</evidence>
<dbReference type="GO" id="GO:0008360">
    <property type="term" value="P:regulation of cell shape"/>
    <property type="evidence" value="ECO:0007669"/>
    <property type="project" value="UniProtKB-KW"/>
</dbReference>
<dbReference type="PANTHER" id="PTHR47019:SF1">
    <property type="entry name" value="LIPID II FLIPPASE MURJ"/>
    <property type="match status" value="1"/>
</dbReference>
<feature type="transmembrane region" description="Helical" evidence="8">
    <location>
        <begin position="164"/>
        <end position="185"/>
    </location>
</feature>
<dbReference type="PRINTS" id="PR01806">
    <property type="entry name" value="VIRFACTRMVIN"/>
</dbReference>
<dbReference type="Proteomes" id="UP000019753">
    <property type="component" value="Unassembled WGS sequence"/>
</dbReference>
<feature type="transmembrane region" description="Helical" evidence="8">
    <location>
        <begin position="7"/>
        <end position="29"/>
    </location>
</feature>
<feature type="transmembrane region" description="Helical" evidence="8">
    <location>
        <begin position="94"/>
        <end position="115"/>
    </location>
</feature>
<dbReference type="EMBL" id="AXCW01000104">
    <property type="protein sequence ID" value="EYR63326.1"/>
    <property type="molecule type" value="Genomic_DNA"/>
</dbReference>
<feature type="transmembrane region" description="Helical" evidence="8">
    <location>
        <begin position="476"/>
        <end position="496"/>
    </location>
</feature>
<comment type="caution">
    <text evidence="9">The sequence shown here is derived from an EMBL/GenBank/DDBJ whole genome shotgun (WGS) entry which is preliminary data.</text>
</comment>
<dbReference type="Pfam" id="PF03023">
    <property type="entry name" value="MurJ"/>
    <property type="match status" value="1"/>
</dbReference>
<keyword evidence="7 8" id="KW-0472">Membrane</keyword>
<dbReference type="PANTHER" id="PTHR47019">
    <property type="entry name" value="LIPID II FLIPPASE MURJ"/>
    <property type="match status" value="1"/>
</dbReference>
<organism evidence="9 10">
    <name type="scientific">Actinotalea ferrariae CF5-4</name>
    <dbReference type="NCBI Taxonomy" id="948458"/>
    <lineage>
        <taxon>Bacteria</taxon>
        <taxon>Bacillati</taxon>
        <taxon>Actinomycetota</taxon>
        <taxon>Actinomycetes</taxon>
        <taxon>Micrococcales</taxon>
        <taxon>Cellulomonadaceae</taxon>
        <taxon>Actinotalea</taxon>
    </lineage>
</organism>
<keyword evidence="6 8" id="KW-1133">Transmembrane helix</keyword>
<evidence type="ECO:0000313" key="9">
    <source>
        <dbReference type="EMBL" id="EYR63326.1"/>
    </source>
</evidence>
<feature type="transmembrane region" description="Helical" evidence="8">
    <location>
        <begin position="246"/>
        <end position="274"/>
    </location>
</feature>
<protein>
    <submittedName>
        <fullName evidence="9">Virulence factor MviN</fullName>
    </submittedName>
</protein>
<sequence>MSPRLRGLTGGLAGAAVMIAAVTIVSRVAGLGRTVVQSREVGATALGDAYNTANLLPNVLFEVAAGGALAGAVVPLLAAPLARSMRADVDRIASALLGWCLVVLVPLAALLVLLAEPLAALLLRDAPDAQVDVAATLLRVFAPQVPLYGVGVVLTGVLQAHRRFLGPALAPLLSSLVVIGVYLAFGRLAPDPTDLAAVTDGAIALLGWGTTAGVVALSLPLLVPVHRAGVRLRPTLRLPGGVAARARALAAAGLGALLAQQVSVVATLVLANQFGARDAGGGAGTLSVVLYSQAVYVLPYAVLAVPLATAAFPRLAERASQGDGAGYARLVAMTTRALLVIAVLGTAVLVAAAPAVERFFQVFGTGDFSGMATGLSWTAPGLVGFTLVFHLSRALYALERGRAAVVGAASGWLTVAATAAVLVPVLTGGQRDQVGTLVGLGAANSAGMLLAGSLLVAAVARAAGRASMQGAGRTTLVVVAFGALAVVAGRAALGLAGPLEDLGLGGALGAGALAGAVAAAVVLAGVAVLDRSSWGALVRRGRGGVSDG</sequence>
<evidence type="ECO:0000256" key="4">
    <source>
        <dbReference type="ARBA" id="ARBA00022960"/>
    </source>
</evidence>
<dbReference type="GO" id="GO:0009252">
    <property type="term" value="P:peptidoglycan biosynthetic process"/>
    <property type="evidence" value="ECO:0007669"/>
    <property type="project" value="UniProtKB-KW"/>
</dbReference>
<feature type="transmembrane region" description="Helical" evidence="8">
    <location>
        <begin position="403"/>
        <end position="426"/>
    </location>
</feature>
<feature type="transmembrane region" description="Helical" evidence="8">
    <location>
        <begin position="294"/>
        <end position="316"/>
    </location>
</feature>
<proteinExistence type="predicted"/>
<keyword evidence="2" id="KW-1003">Cell membrane</keyword>
<dbReference type="InterPro" id="IPR051050">
    <property type="entry name" value="Lipid_II_flippase_MurJ/MviN"/>
</dbReference>
<name>A0A021VQA0_9CELL</name>
<evidence type="ECO:0000256" key="1">
    <source>
        <dbReference type="ARBA" id="ARBA00004651"/>
    </source>
</evidence>
<keyword evidence="4" id="KW-0133">Cell shape</keyword>
<evidence type="ECO:0000256" key="8">
    <source>
        <dbReference type="SAM" id="Phobius"/>
    </source>
</evidence>
<evidence type="ECO:0000256" key="3">
    <source>
        <dbReference type="ARBA" id="ARBA00022692"/>
    </source>
</evidence>
<dbReference type="GO" id="GO:0005886">
    <property type="term" value="C:plasma membrane"/>
    <property type="evidence" value="ECO:0007669"/>
    <property type="project" value="UniProtKB-SubCell"/>
</dbReference>
<comment type="subcellular location">
    <subcellularLocation>
        <location evidence="1">Cell membrane</location>
        <topology evidence="1">Multi-pass membrane protein</topology>
    </subcellularLocation>
</comment>
<gene>
    <name evidence="9" type="ORF">N866_01460</name>
</gene>
<feature type="transmembrane region" description="Helical" evidence="8">
    <location>
        <begin position="446"/>
        <end position="464"/>
    </location>
</feature>
<evidence type="ECO:0000313" key="10">
    <source>
        <dbReference type="Proteomes" id="UP000019753"/>
    </source>
</evidence>
<feature type="transmembrane region" description="Helical" evidence="8">
    <location>
        <begin position="135"/>
        <end position="157"/>
    </location>
</feature>
<keyword evidence="5" id="KW-0573">Peptidoglycan synthesis</keyword>
<feature type="transmembrane region" description="Helical" evidence="8">
    <location>
        <begin position="502"/>
        <end position="529"/>
    </location>
</feature>
<accession>A0A021VQA0</accession>
<reference evidence="9 10" key="1">
    <citation type="submission" date="2014-01" db="EMBL/GenBank/DDBJ databases">
        <title>Actinotalea ferrariae CF5-4.</title>
        <authorList>
            <person name="Chen F."/>
            <person name="Li Y."/>
            <person name="Wang G."/>
        </authorList>
    </citation>
    <scope>NUCLEOTIDE SEQUENCE [LARGE SCALE GENOMIC DNA]</scope>
    <source>
        <strain evidence="9 10">CF5-4</strain>
    </source>
</reference>
<feature type="transmembrane region" description="Helical" evidence="8">
    <location>
        <begin position="368"/>
        <end position="391"/>
    </location>
</feature>
<evidence type="ECO:0000256" key="7">
    <source>
        <dbReference type="ARBA" id="ARBA00023136"/>
    </source>
</evidence>
<feature type="transmembrane region" description="Helical" evidence="8">
    <location>
        <begin position="205"/>
        <end position="225"/>
    </location>
</feature>